<accession>A0A8S9N332</accession>
<name>A0A8S9N332_BRACR</name>
<organism evidence="2 3">
    <name type="scientific">Brassica cretica</name>
    <name type="common">Mustard</name>
    <dbReference type="NCBI Taxonomy" id="69181"/>
    <lineage>
        <taxon>Eukaryota</taxon>
        <taxon>Viridiplantae</taxon>
        <taxon>Streptophyta</taxon>
        <taxon>Embryophyta</taxon>
        <taxon>Tracheophyta</taxon>
        <taxon>Spermatophyta</taxon>
        <taxon>Magnoliopsida</taxon>
        <taxon>eudicotyledons</taxon>
        <taxon>Gunneridae</taxon>
        <taxon>Pentapetalae</taxon>
        <taxon>rosids</taxon>
        <taxon>malvids</taxon>
        <taxon>Brassicales</taxon>
        <taxon>Brassicaceae</taxon>
        <taxon>Brassiceae</taxon>
        <taxon>Brassica</taxon>
    </lineage>
</organism>
<dbReference type="InterPro" id="IPR026960">
    <property type="entry name" value="RVT-Znf"/>
</dbReference>
<dbReference type="Pfam" id="PF13966">
    <property type="entry name" value="zf-RVT"/>
    <property type="match status" value="1"/>
</dbReference>
<protein>
    <recommendedName>
        <fullName evidence="1">Reverse transcriptase zinc-binding domain-containing protein</fullName>
    </recommendedName>
</protein>
<evidence type="ECO:0000313" key="2">
    <source>
        <dbReference type="EMBL" id="KAF3487170.1"/>
    </source>
</evidence>
<sequence length="224" mass="26394">MSGSLWVAWTHTELMKSGSFWDVKESTKGTWLCRTRTLIDETGELGPQYLGISRQALVSEAYENGEWKMRSQGRRVYTNTYDRIESAQRPDVNLGRDVVLWKHNEDGYKDHFSSARTWDQIRIRGQEVPWHHLVWYTQGVPRQAFTVWLGFRDSLSTRVRMRSWGIIQGFYFIWKERNSRRHQGAWLTTETLIMHIDKSILNRIVSLEYLGSHKLAGLLQLEMT</sequence>
<dbReference type="AlphaFoldDB" id="A0A8S9N332"/>
<gene>
    <name evidence="2" type="ORF">F2Q69_00053174</name>
</gene>
<comment type="caution">
    <text evidence="2">The sequence shown here is derived from an EMBL/GenBank/DDBJ whole genome shotgun (WGS) entry which is preliminary data.</text>
</comment>
<feature type="domain" description="Reverse transcriptase zinc-binding" evidence="1">
    <location>
        <begin position="112"/>
        <end position="167"/>
    </location>
</feature>
<dbReference type="Proteomes" id="UP000712600">
    <property type="component" value="Unassembled WGS sequence"/>
</dbReference>
<evidence type="ECO:0000313" key="3">
    <source>
        <dbReference type="Proteomes" id="UP000712600"/>
    </source>
</evidence>
<dbReference type="EMBL" id="QGKX02002183">
    <property type="protein sequence ID" value="KAF3487170.1"/>
    <property type="molecule type" value="Genomic_DNA"/>
</dbReference>
<proteinExistence type="predicted"/>
<reference evidence="2" key="1">
    <citation type="submission" date="2019-12" db="EMBL/GenBank/DDBJ databases">
        <title>Genome sequencing and annotation of Brassica cretica.</title>
        <authorList>
            <person name="Studholme D.J."/>
            <person name="Sarris P."/>
        </authorList>
    </citation>
    <scope>NUCLEOTIDE SEQUENCE</scope>
    <source>
        <strain evidence="2">PFS-109/04</strain>
        <tissue evidence="2">Leaf</tissue>
    </source>
</reference>
<evidence type="ECO:0000259" key="1">
    <source>
        <dbReference type="Pfam" id="PF13966"/>
    </source>
</evidence>